<feature type="compositionally biased region" description="Low complexity" evidence="2">
    <location>
        <begin position="421"/>
        <end position="438"/>
    </location>
</feature>
<feature type="coiled-coil region" evidence="1">
    <location>
        <begin position="1035"/>
        <end position="1093"/>
    </location>
</feature>
<dbReference type="GO" id="GO:0005737">
    <property type="term" value="C:cytoplasm"/>
    <property type="evidence" value="ECO:0007669"/>
    <property type="project" value="TreeGrafter"/>
</dbReference>
<dbReference type="Proteomes" id="UP001358614">
    <property type="component" value="Chromosome 1"/>
</dbReference>
<protein>
    <submittedName>
        <fullName evidence="3">Uncharacterized protein</fullName>
    </submittedName>
</protein>
<evidence type="ECO:0000313" key="3">
    <source>
        <dbReference type="EMBL" id="WWD05716.1"/>
    </source>
</evidence>
<dbReference type="PANTHER" id="PTHR45615:SF40">
    <property type="entry name" value="MYOSIN HEAVY CHAIN, NON-MUSCLE"/>
    <property type="match status" value="1"/>
</dbReference>
<feature type="compositionally biased region" description="Acidic residues" evidence="2">
    <location>
        <begin position="356"/>
        <end position="366"/>
    </location>
</feature>
<feature type="region of interest" description="Disordered" evidence="2">
    <location>
        <begin position="341"/>
        <end position="483"/>
    </location>
</feature>
<feature type="compositionally biased region" description="Basic and acidic residues" evidence="2">
    <location>
        <begin position="1432"/>
        <end position="1443"/>
    </location>
</feature>
<proteinExistence type="predicted"/>
<feature type="region of interest" description="Disordered" evidence="2">
    <location>
        <begin position="1259"/>
        <end position="1443"/>
    </location>
</feature>
<feature type="compositionally biased region" description="Polar residues" evidence="2">
    <location>
        <begin position="13"/>
        <end position="38"/>
    </location>
</feature>
<dbReference type="PANTHER" id="PTHR45615">
    <property type="entry name" value="MYOSIN HEAVY CHAIN, NON-MUSCLE"/>
    <property type="match status" value="1"/>
</dbReference>
<feature type="compositionally biased region" description="Basic and acidic residues" evidence="2">
    <location>
        <begin position="149"/>
        <end position="163"/>
    </location>
</feature>
<feature type="compositionally biased region" description="Polar residues" evidence="2">
    <location>
        <begin position="1339"/>
        <end position="1355"/>
    </location>
</feature>
<gene>
    <name evidence="3" type="ORF">V865_003797</name>
</gene>
<evidence type="ECO:0000313" key="4">
    <source>
        <dbReference type="Proteomes" id="UP001358614"/>
    </source>
</evidence>
<feature type="coiled-coil region" evidence="1">
    <location>
        <begin position="706"/>
        <end position="799"/>
    </location>
</feature>
<feature type="coiled-coil region" evidence="1">
    <location>
        <begin position="1133"/>
        <end position="1251"/>
    </location>
</feature>
<dbReference type="KEGG" id="ker:91102600"/>
<feature type="region of interest" description="Disordered" evidence="2">
    <location>
        <begin position="255"/>
        <end position="325"/>
    </location>
</feature>
<feature type="region of interest" description="Disordered" evidence="2">
    <location>
        <begin position="838"/>
        <end position="866"/>
    </location>
</feature>
<feature type="coiled-coil region" evidence="1">
    <location>
        <begin position="961"/>
        <end position="988"/>
    </location>
</feature>
<feature type="compositionally biased region" description="Polar residues" evidence="2">
    <location>
        <begin position="1268"/>
        <end position="1308"/>
    </location>
</feature>
<name>A0AAX4KH84_9TREE</name>
<dbReference type="GO" id="GO:0032982">
    <property type="term" value="C:myosin filament"/>
    <property type="evidence" value="ECO:0007669"/>
    <property type="project" value="TreeGrafter"/>
</dbReference>
<keyword evidence="1" id="KW-0175">Coiled coil</keyword>
<feature type="compositionally biased region" description="Polar residues" evidence="2">
    <location>
        <begin position="255"/>
        <end position="266"/>
    </location>
</feature>
<feature type="compositionally biased region" description="Gly residues" evidence="2">
    <location>
        <begin position="124"/>
        <end position="133"/>
    </location>
</feature>
<dbReference type="GeneID" id="91102600"/>
<organism evidence="3 4">
    <name type="scientific">Kwoniella europaea PYCC6329</name>
    <dbReference type="NCBI Taxonomy" id="1423913"/>
    <lineage>
        <taxon>Eukaryota</taxon>
        <taxon>Fungi</taxon>
        <taxon>Dikarya</taxon>
        <taxon>Basidiomycota</taxon>
        <taxon>Agaricomycotina</taxon>
        <taxon>Tremellomycetes</taxon>
        <taxon>Tremellales</taxon>
        <taxon>Cryptococcaceae</taxon>
        <taxon>Kwoniella</taxon>
    </lineage>
</organism>
<evidence type="ECO:0000256" key="1">
    <source>
        <dbReference type="SAM" id="Coils"/>
    </source>
</evidence>
<dbReference type="GO" id="GO:0000146">
    <property type="term" value="F:microfilament motor activity"/>
    <property type="evidence" value="ECO:0007669"/>
    <property type="project" value="TreeGrafter"/>
</dbReference>
<reference evidence="3 4" key="1">
    <citation type="submission" date="2024-01" db="EMBL/GenBank/DDBJ databases">
        <title>Comparative genomics of Cryptococcus and Kwoniella reveals pathogenesis evolution and contrasting modes of karyotype evolution via chromosome fusion or intercentromeric recombination.</title>
        <authorList>
            <person name="Coelho M.A."/>
            <person name="David-Palma M."/>
            <person name="Shea T."/>
            <person name="Bowers K."/>
            <person name="McGinley-Smith S."/>
            <person name="Mohammad A.W."/>
            <person name="Gnirke A."/>
            <person name="Yurkov A.M."/>
            <person name="Nowrousian M."/>
            <person name="Sun S."/>
            <person name="Cuomo C.A."/>
            <person name="Heitman J."/>
        </authorList>
    </citation>
    <scope>NUCLEOTIDE SEQUENCE [LARGE SCALE GENOMIC DNA]</scope>
    <source>
        <strain evidence="3 4">PYCC6329</strain>
    </source>
</reference>
<feature type="compositionally biased region" description="Low complexity" evidence="2">
    <location>
        <begin position="175"/>
        <end position="195"/>
    </location>
</feature>
<keyword evidence="4" id="KW-1185">Reference proteome</keyword>
<feature type="region of interest" description="Disordered" evidence="2">
    <location>
        <begin position="1"/>
        <end position="223"/>
    </location>
</feature>
<feature type="compositionally biased region" description="Low complexity" evidence="2">
    <location>
        <begin position="1314"/>
        <end position="1331"/>
    </location>
</feature>
<dbReference type="EMBL" id="CP144089">
    <property type="protein sequence ID" value="WWD05716.1"/>
    <property type="molecule type" value="Genomic_DNA"/>
</dbReference>
<dbReference type="RefSeq" id="XP_066083683.1">
    <property type="nucleotide sequence ID" value="XM_066227586.1"/>
</dbReference>
<dbReference type="GO" id="GO:0051015">
    <property type="term" value="F:actin filament binding"/>
    <property type="evidence" value="ECO:0007669"/>
    <property type="project" value="TreeGrafter"/>
</dbReference>
<feature type="compositionally biased region" description="Basic residues" evidence="2">
    <location>
        <begin position="439"/>
        <end position="449"/>
    </location>
</feature>
<evidence type="ECO:0000256" key="2">
    <source>
        <dbReference type="SAM" id="MobiDB-lite"/>
    </source>
</evidence>
<feature type="compositionally biased region" description="Basic and acidic residues" evidence="2">
    <location>
        <begin position="395"/>
        <end position="407"/>
    </location>
</feature>
<accession>A0AAX4KH84</accession>
<feature type="compositionally biased region" description="Basic and acidic residues" evidence="2">
    <location>
        <begin position="838"/>
        <end position="852"/>
    </location>
</feature>
<feature type="compositionally biased region" description="Polar residues" evidence="2">
    <location>
        <begin position="1362"/>
        <end position="1385"/>
    </location>
</feature>
<sequence length="1443" mass="162077">MDIIHKLNPFHRPSSSLRSSHTPTPSPAFSNARPSSSLESDHTYPSIDSTIPPHSYEEKRYLATPDPVAPLSPTRKPGHHRTPSILRSLAHDPSLSALKNKSKKKRKARDEVIPPLPSPVLIGGDAGEMGMGSEGRKLRKNSLKASRSVPRDLRLSDEYREDPIPPLPLLPSTLQNSQSRSASSTRSRSRSNSATPVLNKQMSIRRKPAPSPKPEFILYSDPSLNHSMGMGYDDFPTPESMRVKLQFEIDLPTRSTSFDIDQSPSLEGTRDGLRLGVDSPRRRRYMSFDQRMSPEKGKIRNLSSPADSPSRPPLANRSYPAPIADQSHLHAQSLYADSTTFFSTDFGAPPSQALDWTEEPIQEDAFDTLVDNGTLPPGTPGGKKEDLQRGVLSDGAKHEKDAVRFFSRDTYPPVSPSNSISPDTTPSKPPAKTSPTRSINHRSPAKHRRAESSPACSPIRRPPSKSRESEFSRAAKRSSSPFEVKLSANVTKRMSLDAFGATPIASCFGEDANGNLEEVLEGEGEEEAHDQQDQSYRNEYQLQDEGLEGYEAHELSNITESPFSEDHCTTYQISIVDHTPIDQHTITDANTRSLTPLSPSLSAQELPLPPSPAWPLPLLRRKYLSAPPLSVTNTLLEAHADHTKALKDQLKAGEFMMDVLKSENEELKLVIESIGQEKEQQIVDMNSRNAELEVWKENCESKDLAINQLRQAMKENEEFFENLQEAHDELADRCAALEEENLLMKVDHDAAAKLIDNLKRENEVLQDKSQKAKELKNEKKELEMVIFELRREMNWAQNQIEVKNKLLSEKDRVIEEKNKMIGKKGNVEEELESVRGELEEKKELLEESRSESQKSPTTLAESLPVSSHRVVSMREQLVQKEKIIELLEDDLKKSRSHLAAQQDIIQDQESQIKEGGMNLHEQESTISTLREQFGSAQQFIQSFNLFLEEKDGRTSSLLDESSSLHDEVKSLKNELVEKEKTISELKVKVEIARFEKNERRFQSEVEIGQLHEQLEELQRSSAEREWAGRQGTEMIARLMEEKRVWEEEKEELIEIINQNSLDEESAFKLRDQITILENQLSSLKYHYESLQSELEDTRSSLQHNSTLIHAQEAELETLRLTIHQNEQSLSHTRESFERQLRDSTRVIERSRERIEELEIQLGSREKALKELILKNENVKQTEEGTNSSLKAFINEINQLKLSETRLRNELHEVRQSSSEDILNMEELKKKLKGLEEDKELLNVALQSKELELALLNRSSTHSKRTVPFTPSTSSTIRGVGAGNSSVRNSMSYSTSRIPNTPTPSTGMDNTPLPRRLATSTSATSTSSSGLGRSRRETISHLSTVSTANSTGSALNRSRRDTISSSGRVALGNSTKHNTPSPSEQANVPKAKPISSIKGAGTSTTSLTTKKVERRTSLPVLVRRPSSAMSSTSKRESLSRVDEV</sequence>
<dbReference type="GO" id="GO:0016460">
    <property type="term" value="C:myosin II complex"/>
    <property type="evidence" value="ECO:0007669"/>
    <property type="project" value="TreeGrafter"/>
</dbReference>